<dbReference type="GO" id="GO:0005524">
    <property type="term" value="F:ATP binding"/>
    <property type="evidence" value="ECO:0007669"/>
    <property type="project" value="UniProtKB-KW"/>
</dbReference>
<protein>
    <recommendedName>
        <fullName evidence="8">Cell shape-determining protein MreB</fullName>
    </recommendedName>
</protein>
<feature type="modified residue" description="N6,N6-dimethyllysine" evidence="12">
    <location>
        <position position="20"/>
    </location>
</feature>
<feature type="modified residue" description="N6,N6-dimethyllysine" evidence="12">
    <location>
        <position position="66"/>
    </location>
</feature>
<sequence length="352" mass="38269">MTITDVLKNTFNISPKPPRKFIAIDLGTTNSIAYIGGRGIIYNEASVMAYETGTKKLVALGEDARKLIGKTHDKIEIYTPLRNGAITDLRIAEEFIQHIGNRAKVQDVWKGSIVLIACPKSVTELERRAMVEMCKHLGADLVQVEEDTLMAALGAGANIFAPKGTFILDIGGGKTSAGIISAGGIVVSKSIKIAGNYIDEEILKYIRAKHTISIGVVTAEQIKKQIGSLYKGKETKKMVIFGRDVVTGMPKETEILDSEIRKLLISIFSSITQLVTDILESTPAELAGDAVMNGLLVSGGCAQISGLKEFLESYFQIPVKIAKNPQTAVIDGCIAYEKEIRDRLIEENKKNK</sequence>
<comment type="similarity">
    <text evidence="7 8">Belongs to the FtsA/MreB family.</text>
</comment>
<dbReference type="CDD" id="cd10225">
    <property type="entry name" value="ASKHA_NBD_MreB-like"/>
    <property type="match status" value="1"/>
</dbReference>
<dbReference type="NCBIfam" id="NF010539">
    <property type="entry name" value="PRK13927.1"/>
    <property type="match status" value="1"/>
</dbReference>
<comment type="subcellular location">
    <subcellularLocation>
        <location evidence="8">Cytoplasm</location>
    </subcellularLocation>
    <text evidence="8">Membrane-associated.</text>
</comment>
<feature type="modified residue" description="N6,N6-dimethyllysine" evidence="12">
    <location>
        <position position="70"/>
    </location>
</feature>
<evidence type="ECO:0000256" key="6">
    <source>
        <dbReference type="ARBA" id="ARBA00023016"/>
    </source>
</evidence>
<evidence type="ECO:0000313" key="10">
    <source>
        <dbReference type="Proteomes" id="UP000035661"/>
    </source>
</evidence>
<feature type="modified residue" description="N6,N6-dimethyllysine" evidence="11">
    <location>
        <position position="262"/>
    </location>
</feature>
<dbReference type="RefSeq" id="WP_047791951.1">
    <property type="nucleotide sequence ID" value="NZ_CP011856.1"/>
</dbReference>
<keyword evidence="11" id="KW-0479">Metal-binding</keyword>
<dbReference type="GO" id="GO:0005737">
    <property type="term" value="C:cytoplasm"/>
    <property type="evidence" value="ECO:0007669"/>
    <property type="project" value="UniProtKB-SubCell"/>
</dbReference>
<dbReference type="AlphaFoldDB" id="A0A0H3XJK5"/>
<dbReference type="Gene3D" id="3.30.420.40">
    <property type="match status" value="2"/>
</dbReference>
<dbReference type="Pfam" id="PF06723">
    <property type="entry name" value="MreB_Mbl"/>
    <property type="match status" value="1"/>
</dbReference>
<feature type="modified residue" description="N6,N6-dimethyllysine" evidence="11 12">
    <location>
        <position position="55"/>
    </location>
</feature>
<reference evidence="10" key="2">
    <citation type="submission" date="2015-06" db="EMBL/GenBank/DDBJ databases">
        <title>Complete genome sequence of Spiroplasma eriocheiris TDA-040725-5 (DSM 21848).</title>
        <authorList>
            <person name="Lo W.-S."/>
            <person name="Kuo C.-H."/>
        </authorList>
    </citation>
    <scope>NUCLEOTIDE SEQUENCE [LARGE SCALE GENOMIC DNA]</scope>
    <source>
        <strain evidence="10">TDA-040725-5</strain>
    </source>
</reference>
<keyword evidence="11" id="KW-0106">Calcium</keyword>
<feature type="modified residue" description="N6,N6-dimethyllysine" evidence="11 12">
    <location>
        <position position="251"/>
    </location>
</feature>
<evidence type="ECO:0000256" key="5">
    <source>
        <dbReference type="ARBA" id="ARBA00022960"/>
    </source>
</evidence>
<feature type="binding site" evidence="11">
    <location>
        <position position="269"/>
    </location>
    <ligand>
        <name>Ca(2+)</name>
        <dbReference type="ChEBI" id="CHEBI:29108"/>
    </ligand>
</feature>
<keyword evidence="5 8" id="KW-0133">Cell shape</keyword>
<dbReference type="InterPro" id="IPR018181">
    <property type="entry name" value="Heat_shock_70_CS"/>
</dbReference>
<feature type="binding site" evidence="11">
    <location>
        <position position="266"/>
    </location>
    <ligand>
        <name>Ca(2+)</name>
        <dbReference type="ChEBI" id="CHEBI:29108"/>
    </ligand>
</feature>
<dbReference type="SUPFAM" id="SSF53067">
    <property type="entry name" value="Actin-like ATPase domain"/>
    <property type="match status" value="2"/>
</dbReference>
<dbReference type="STRING" id="315358.SERIO_v1c12260"/>
<dbReference type="GO" id="GO:0008360">
    <property type="term" value="P:regulation of cell shape"/>
    <property type="evidence" value="ECO:0007669"/>
    <property type="project" value="UniProtKB-UniRule"/>
</dbReference>
<dbReference type="GO" id="GO:0046872">
    <property type="term" value="F:metal ion binding"/>
    <property type="evidence" value="ECO:0007669"/>
    <property type="project" value="UniProtKB-KW"/>
</dbReference>
<feature type="modified residue" description="N6,N6-dimethyllysine" evidence="12">
    <location>
        <position position="233"/>
    </location>
</feature>
<keyword evidence="2 8" id="KW-0963">Cytoplasm</keyword>
<dbReference type="KEGG" id="seri:SERIO_v1c12260"/>
<feature type="modified residue" description="N6,N6-dimethyllysine" evidence="11 12">
    <location>
        <position position="174"/>
    </location>
</feature>
<name>A0A0H3XJK5_9MOLU</name>
<dbReference type="PANTHER" id="PTHR42749">
    <property type="entry name" value="CELL SHAPE-DETERMINING PROTEIN MREB"/>
    <property type="match status" value="1"/>
</dbReference>
<dbReference type="InterPro" id="IPR043129">
    <property type="entry name" value="ATPase_NBD"/>
</dbReference>
<evidence type="ECO:0000256" key="1">
    <source>
        <dbReference type="ARBA" id="ARBA00007381"/>
    </source>
</evidence>
<comment type="subunit">
    <text evidence="8">Forms polymers.</text>
</comment>
<keyword evidence="6" id="KW-0346">Stress response</keyword>
<feature type="modified residue" description="N6,N6-dimethyllysine" evidence="11">
    <location>
        <position position="56"/>
    </location>
</feature>
<dbReference type="PRINTS" id="PR01652">
    <property type="entry name" value="SHAPEPROTEIN"/>
</dbReference>
<keyword evidence="10" id="KW-1185">Reference proteome</keyword>
<feature type="modified residue" description="N6,N6-dimethyllysine" evidence="12">
    <location>
        <position position="163"/>
    </location>
</feature>
<reference evidence="9 10" key="1">
    <citation type="journal article" date="2015" name="Genome Biol. Evol.">
        <title>Found and Lost: The Fates of Horizontally Acquired Genes in Arthropod-Symbiotic Spiroplasma.</title>
        <authorList>
            <person name="Lo W.S."/>
            <person name="Gasparich G.E."/>
            <person name="Kuo C.H."/>
        </authorList>
    </citation>
    <scope>NUCLEOTIDE SEQUENCE [LARGE SCALE GENOMIC DNA]</scope>
    <source>
        <strain evidence="10">TDA-040725-5</strain>
    </source>
</reference>
<dbReference type="InterPro" id="IPR056546">
    <property type="entry name" value="MreB_MamK-like"/>
</dbReference>
<dbReference type="Proteomes" id="UP000035661">
    <property type="component" value="Chromosome"/>
</dbReference>
<evidence type="ECO:0007829" key="12">
    <source>
        <dbReference type="PDB" id="7E1G"/>
    </source>
</evidence>
<keyword evidence="11 12" id="KW-0002">3D-structure</keyword>
<gene>
    <name evidence="9" type="primary">mreB3</name>
    <name evidence="8" type="synonym">mreB</name>
    <name evidence="9" type="ORF">SERIO_v1c12260</name>
</gene>
<evidence type="ECO:0000256" key="8">
    <source>
        <dbReference type="HAMAP-Rule" id="MF_02207"/>
    </source>
</evidence>
<comment type="caution">
    <text evidence="8">Lacks conserved residue(s) required for the propagation of feature annotation.</text>
</comment>
<comment type="similarity">
    <text evidence="1">Belongs to the heat shock protein 70 family.</text>
</comment>
<feature type="modified residue" description="N6,N6-dimethyllysine" evidence="12">
    <location>
        <position position="224"/>
    </location>
</feature>
<dbReference type="SMR" id="A0A0H3XJK5"/>
<keyword evidence="3 8" id="KW-0547">Nucleotide-binding</keyword>
<feature type="modified residue" description="N6,N6-dimethyllysine" evidence="11 12">
    <location>
        <position position="320"/>
    </location>
</feature>
<dbReference type="PDB" id="7E1G">
    <property type="method" value="X-ray"/>
    <property type="resolution" value="1.75 A"/>
    <property type="chains" value="A/B=1-352"/>
</dbReference>
<dbReference type="InterPro" id="IPR004753">
    <property type="entry name" value="MreB"/>
</dbReference>
<evidence type="ECO:0000256" key="2">
    <source>
        <dbReference type="ARBA" id="ARBA00022490"/>
    </source>
</evidence>
<feature type="modified residue" description="N6,N6-dimethyllysine" evidence="11 12">
    <location>
        <position position="223"/>
    </location>
</feature>
<dbReference type="GO" id="GO:0000902">
    <property type="term" value="P:cell morphogenesis"/>
    <property type="evidence" value="ECO:0007669"/>
    <property type="project" value="InterPro"/>
</dbReference>
<feature type="modified residue" description="N6,N6-dimethyllysine" evidence="11 12">
    <location>
        <position position="135"/>
    </location>
</feature>
<feature type="modified residue" description="N6,N6-dimethyllysine" evidence="11 12">
    <location>
        <position position="231"/>
    </location>
</feature>
<evidence type="ECO:0000256" key="3">
    <source>
        <dbReference type="ARBA" id="ARBA00022741"/>
    </source>
</evidence>
<comment type="function">
    <text evidence="8">Forms membrane-associated dynamic filaments that are essential for cell shape determination. Acts by regulating cell wall synthesis and cell elongation, and thus cell shape. A feedback loop between cell geometry and MreB localization may maintain elongated cell shape by targeting cell wall growth to regions of negative cell wall curvature.</text>
</comment>
<evidence type="ECO:0000256" key="4">
    <source>
        <dbReference type="ARBA" id="ARBA00022840"/>
    </source>
</evidence>
<feature type="modified residue" description="N6,N6-dimethyllysine" evidence="11 12">
    <location>
        <position position="237"/>
    </location>
</feature>
<reference evidence="11 12" key="3">
    <citation type="journal article" date="2022" name="Open Biol.">
        <title>ATP-dependent polymerization dynamics of bacterial actin proteins involved in &lt;i&gt;Spiroplasma&lt;/i&gt; swimming.</title>
        <authorList>
            <person name="Takahashi D."/>
            <person name="Fujiwara I."/>
            <person name="Sasajima Y."/>
            <person name="Narita A."/>
            <person name="Imada K."/>
            <person name="Miyata M."/>
        </authorList>
    </citation>
    <scope>X-RAY CRYSTALLOGRAPHY (1.75 ANGSTROMS) IN COMPLEX WITH CA(2+)</scope>
    <scope>METHYLATION AT LYS-20; LYS-55; LYS-56; LYS-66; LYS-70; LYS-120; LYS-135; LYS-163; LYS-174; LYS-189; LYS-204; LYS-223; LYS-224; LYS-231; LYS-233; LYS-236; LYS-237; LYS-251; LYS-262; LYS-308; LYS-320; LYS-323 AND LYS-338</scope>
</reference>
<proteinExistence type="evidence at protein level"/>
<dbReference type="PROSITE" id="PS00297">
    <property type="entry name" value="HSP70_1"/>
    <property type="match status" value="1"/>
</dbReference>
<feature type="modified residue" description="N6,N6-dimethyllysine" evidence="12">
    <location>
        <position position="120"/>
    </location>
</feature>
<feature type="modified residue" description="N6,N6-dimethyllysine" evidence="12">
    <location>
        <position position="189"/>
    </location>
</feature>
<dbReference type="PATRIC" id="fig|743698.3.peg.1238"/>
<feature type="modified residue" description="N6,N6-dimethyllysine" evidence="11 12">
    <location>
        <position position="308"/>
    </location>
</feature>
<dbReference type="EMBL" id="CP011856">
    <property type="protein sequence ID" value="AKM54775.1"/>
    <property type="molecule type" value="Genomic_DNA"/>
</dbReference>
<dbReference type="PANTHER" id="PTHR42749:SF1">
    <property type="entry name" value="CELL SHAPE-DETERMINING PROTEIN MREB"/>
    <property type="match status" value="1"/>
</dbReference>
<feature type="binding site" evidence="8">
    <location>
        <begin position="220"/>
        <end position="223"/>
    </location>
    <ligand>
        <name>ATP</name>
        <dbReference type="ChEBI" id="CHEBI:30616"/>
    </ligand>
</feature>
<evidence type="ECO:0000313" key="9">
    <source>
        <dbReference type="EMBL" id="AKM54775.1"/>
    </source>
</evidence>
<feature type="modified residue" description="N6,N6-dimethyllysine" evidence="12">
    <location>
        <position position="323"/>
    </location>
</feature>
<organism evidence="9 10">
    <name type="scientific">Spiroplasma eriocheiris</name>
    <dbReference type="NCBI Taxonomy" id="315358"/>
    <lineage>
        <taxon>Bacteria</taxon>
        <taxon>Bacillati</taxon>
        <taxon>Mycoplasmatota</taxon>
        <taxon>Mollicutes</taxon>
        <taxon>Entomoplasmatales</taxon>
        <taxon>Spiroplasmataceae</taxon>
        <taxon>Spiroplasma</taxon>
    </lineage>
</organism>
<dbReference type="HAMAP" id="MF_02207">
    <property type="entry name" value="MreB"/>
    <property type="match status" value="1"/>
</dbReference>
<feature type="modified residue" description="N6,N6-dimethyllysine" evidence="11 12">
    <location>
        <position position="236"/>
    </location>
</feature>
<dbReference type="PDB" id="7E1C">
    <property type="method" value="X-ray"/>
    <property type="resolution" value="1.90 A"/>
    <property type="chains" value="A=1-352"/>
</dbReference>
<feature type="modified residue" description="N6,N6-dimethyllysine" evidence="12">
    <location>
        <position position="338"/>
    </location>
</feature>
<evidence type="ECO:0007829" key="11">
    <source>
        <dbReference type="PDB" id="7E1C"/>
    </source>
</evidence>
<feature type="modified residue" description="N6,N6-dimethyllysine" evidence="11 12">
    <location>
        <position position="204"/>
    </location>
</feature>
<keyword evidence="4 8" id="KW-0067">ATP-binding</keyword>
<accession>A0A0H3XJK5</accession>
<evidence type="ECO:0000256" key="7">
    <source>
        <dbReference type="ARBA" id="ARBA00023458"/>
    </source>
</evidence>